<reference evidence="3 4" key="1">
    <citation type="submission" date="2020-10" db="EMBL/GenBank/DDBJ databases">
        <title>ChiBAC.</title>
        <authorList>
            <person name="Zenner C."/>
            <person name="Hitch T.C.A."/>
            <person name="Clavel T."/>
        </authorList>
    </citation>
    <scope>NUCLEOTIDE SEQUENCE [LARGE SCALE GENOMIC DNA]</scope>
    <source>
        <strain evidence="3 4">DSM 108706</strain>
    </source>
</reference>
<dbReference type="EMBL" id="JADCKA010000002">
    <property type="protein sequence ID" value="MBE5035047.1"/>
    <property type="molecule type" value="Genomic_DNA"/>
</dbReference>
<evidence type="ECO:0000259" key="2">
    <source>
        <dbReference type="Pfam" id="PF01106"/>
    </source>
</evidence>
<organism evidence="3 4">
    <name type="scientific">Gallibacter intestinalis</name>
    <dbReference type="NCBI Taxonomy" id="2779356"/>
    <lineage>
        <taxon>Bacteria</taxon>
        <taxon>Bacillati</taxon>
        <taxon>Bacillota</taxon>
        <taxon>Clostridia</taxon>
        <taxon>Eubacteriales</taxon>
        <taxon>Eubacteriaceae</taxon>
        <taxon>Gallibacter</taxon>
    </lineage>
</organism>
<proteinExistence type="predicted"/>
<evidence type="ECO:0000313" key="4">
    <source>
        <dbReference type="Proteomes" id="UP001516588"/>
    </source>
</evidence>
<evidence type="ECO:0000313" key="3">
    <source>
        <dbReference type="EMBL" id="MBE5035047.1"/>
    </source>
</evidence>
<keyword evidence="4" id="KW-1185">Reference proteome</keyword>
<dbReference type="Proteomes" id="UP001516588">
    <property type="component" value="Unassembled WGS sequence"/>
</dbReference>
<dbReference type="InterPro" id="IPR034904">
    <property type="entry name" value="FSCA_dom_sf"/>
</dbReference>
<dbReference type="InterPro" id="IPR001075">
    <property type="entry name" value="NIF_FeS_clus_asmbl_NifU_C"/>
</dbReference>
<name>A0ABR9QVZ4_9FIRM</name>
<comment type="caution">
    <text evidence="3">The sequence shown here is derived from an EMBL/GenBank/DDBJ whole genome shotgun (WGS) entry which is preliminary data.</text>
</comment>
<dbReference type="RefSeq" id="WP_226384716.1">
    <property type="nucleotide sequence ID" value="NZ_JADCKA010000002.1"/>
</dbReference>
<protein>
    <submittedName>
        <fullName evidence="3">NifU family protein</fullName>
    </submittedName>
</protein>
<dbReference type="Pfam" id="PF01106">
    <property type="entry name" value="NifU"/>
    <property type="match status" value="1"/>
</dbReference>
<accession>A0ABR9QVZ4</accession>
<dbReference type="Gene3D" id="3.30.300.130">
    <property type="entry name" value="Fe-S cluster assembly (FSCA)"/>
    <property type="match status" value="1"/>
</dbReference>
<comment type="function">
    <text evidence="1">May be involved in the formation or repair of [Fe-S] clusters present in iron-sulfur proteins.</text>
</comment>
<sequence>MIHEQIDNIIKTKVNPVLADHFGSATLTKYENKIAYVKLNGTCASCPSAQDTLELTIKEIILKELPEVSDVKLDTSVSEDILDMARKILNISN</sequence>
<gene>
    <name evidence="3" type="ORF">INF20_01980</name>
</gene>
<feature type="domain" description="NIF system FeS cluster assembly NifU C-terminal" evidence="2">
    <location>
        <begin position="6"/>
        <end position="71"/>
    </location>
</feature>
<dbReference type="SUPFAM" id="SSF117916">
    <property type="entry name" value="Fe-S cluster assembly (FSCA) domain-like"/>
    <property type="match status" value="1"/>
</dbReference>
<evidence type="ECO:0000256" key="1">
    <source>
        <dbReference type="ARBA" id="ARBA00049958"/>
    </source>
</evidence>